<organism evidence="1 2">
    <name type="scientific">Actinoplanes subglobosus</name>
    <dbReference type="NCBI Taxonomy" id="1547892"/>
    <lineage>
        <taxon>Bacteria</taxon>
        <taxon>Bacillati</taxon>
        <taxon>Actinomycetota</taxon>
        <taxon>Actinomycetes</taxon>
        <taxon>Micromonosporales</taxon>
        <taxon>Micromonosporaceae</taxon>
        <taxon>Actinoplanes</taxon>
    </lineage>
</organism>
<evidence type="ECO:0000313" key="2">
    <source>
        <dbReference type="Proteomes" id="UP001595867"/>
    </source>
</evidence>
<name>A0ABV8IW97_9ACTN</name>
<evidence type="ECO:0000313" key="1">
    <source>
        <dbReference type="EMBL" id="MFC4067556.1"/>
    </source>
</evidence>
<gene>
    <name evidence="1" type="ORF">ACFO0C_21685</name>
</gene>
<accession>A0ABV8IW97</accession>
<comment type="caution">
    <text evidence="1">The sequence shown here is derived from an EMBL/GenBank/DDBJ whole genome shotgun (WGS) entry which is preliminary data.</text>
</comment>
<protein>
    <submittedName>
        <fullName evidence="1">Uncharacterized protein</fullName>
    </submittedName>
</protein>
<dbReference type="SUPFAM" id="SSF117070">
    <property type="entry name" value="LEA14-like"/>
    <property type="match status" value="1"/>
</dbReference>
<dbReference type="Proteomes" id="UP001595867">
    <property type="component" value="Unassembled WGS sequence"/>
</dbReference>
<sequence>MRKFTKRSAALVTAGVIVATGGAAWAVWGVTGTGSVAASGATISPLVVGQTITLTPTAFFPGSKHNIAFTVSNPNPFPVDISGISLTITSNDTNACASNNVVQVPGAEPSATSDISLDANSGTHTITYVQAVRMIANAAPGCAGNGFQIGVQVAANSAAVDD</sequence>
<keyword evidence="2" id="KW-1185">Reference proteome</keyword>
<dbReference type="EMBL" id="JBHSBL010000017">
    <property type="protein sequence ID" value="MFC4067556.1"/>
    <property type="molecule type" value="Genomic_DNA"/>
</dbReference>
<proteinExistence type="predicted"/>
<reference evidence="2" key="1">
    <citation type="journal article" date="2019" name="Int. J. Syst. Evol. Microbiol.">
        <title>The Global Catalogue of Microorganisms (GCM) 10K type strain sequencing project: providing services to taxonomists for standard genome sequencing and annotation.</title>
        <authorList>
            <consortium name="The Broad Institute Genomics Platform"/>
            <consortium name="The Broad Institute Genome Sequencing Center for Infectious Disease"/>
            <person name="Wu L."/>
            <person name="Ma J."/>
        </authorList>
    </citation>
    <scope>NUCLEOTIDE SEQUENCE [LARGE SCALE GENOMIC DNA]</scope>
    <source>
        <strain evidence="2">TBRC 5832</strain>
    </source>
</reference>
<dbReference type="RefSeq" id="WP_378068463.1">
    <property type="nucleotide sequence ID" value="NZ_JBHSBL010000017.1"/>
</dbReference>